<dbReference type="InterPro" id="IPR018313">
    <property type="entry name" value="SBP_3_CS"/>
</dbReference>
<dbReference type="AlphaFoldDB" id="A0A3S0HXC4"/>
<evidence type="ECO:0000256" key="1">
    <source>
        <dbReference type="ARBA" id="ARBA00004196"/>
    </source>
</evidence>
<accession>A0A3S0HXC4</accession>
<feature type="chain" id="PRO_5018624448" evidence="5">
    <location>
        <begin position="25"/>
        <end position="258"/>
    </location>
</feature>
<keyword evidence="3 5" id="KW-0732">Signal</keyword>
<dbReference type="RefSeq" id="WP_126620023.1">
    <property type="nucleotide sequence ID" value="NZ_JBHUCY010000040.1"/>
</dbReference>
<sequence>MRQHAARRLGLAALFALLAGSAQAACSMTVAWESYGKYSSRAADGALVGIDIDLMREVGKRIGCAIAFREMPFKRVLIEMENGTVDASTSVKPTPDRLAYAHFSAPYYHQPMTLFVKKGSAGRYTLKSLADAEAAKFRIGVIGGYYYGDEFEGLRAKPSFAALVEEATDYATNIRKLVDNRVQGIMGDSEPVVLEEARKAGFDGQIELYPIALPNPGLHLMFARKTVPADRVAAIDAALATMKADGTLAAIMARYGDS</sequence>
<evidence type="ECO:0000256" key="2">
    <source>
        <dbReference type="ARBA" id="ARBA00010333"/>
    </source>
</evidence>
<name>A0A3S0HXC4_9PROT</name>
<dbReference type="Pfam" id="PF00497">
    <property type="entry name" value="SBP_bac_3"/>
    <property type="match status" value="1"/>
</dbReference>
<keyword evidence="8" id="KW-1185">Reference proteome</keyword>
<dbReference type="GO" id="GO:0030313">
    <property type="term" value="C:cell envelope"/>
    <property type="evidence" value="ECO:0007669"/>
    <property type="project" value="UniProtKB-SubCell"/>
</dbReference>
<reference evidence="7 8" key="1">
    <citation type="submission" date="2018-12" db="EMBL/GenBank/DDBJ databases">
        <authorList>
            <person name="Yang Y."/>
        </authorList>
    </citation>
    <scope>NUCLEOTIDE SEQUENCE [LARGE SCALE GENOMIC DNA]</scope>
    <source>
        <strain evidence="7 8">L-25-5w-1</strain>
    </source>
</reference>
<dbReference type="PANTHER" id="PTHR35936">
    <property type="entry name" value="MEMBRANE-BOUND LYTIC MUREIN TRANSGLYCOSYLASE F"/>
    <property type="match status" value="1"/>
</dbReference>
<evidence type="ECO:0000256" key="4">
    <source>
        <dbReference type="RuleBase" id="RU003744"/>
    </source>
</evidence>
<comment type="similarity">
    <text evidence="2 4">Belongs to the bacterial solute-binding protein 3 family.</text>
</comment>
<dbReference type="SUPFAM" id="SSF53850">
    <property type="entry name" value="Periplasmic binding protein-like II"/>
    <property type="match status" value="1"/>
</dbReference>
<gene>
    <name evidence="7" type="ORF">EJ903_23415</name>
</gene>
<evidence type="ECO:0000313" key="7">
    <source>
        <dbReference type="EMBL" id="RTR15026.1"/>
    </source>
</evidence>
<protein>
    <submittedName>
        <fullName evidence="7">Amino acid ABC transporter substrate-binding protein</fullName>
    </submittedName>
</protein>
<dbReference type="OrthoDB" id="7304968at2"/>
<dbReference type="SMART" id="SM00062">
    <property type="entry name" value="PBPb"/>
    <property type="match status" value="1"/>
</dbReference>
<dbReference type="InterPro" id="IPR001638">
    <property type="entry name" value="Solute-binding_3/MltF_N"/>
</dbReference>
<feature type="domain" description="Solute-binding protein family 3/N-terminal" evidence="6">
    <location>
        <begin position="27"/>
        <end position="257"/>
    </location>
</feature>
<dbReference type="PANTHER" id="PTHR35936:SF19">
    <property type="entry name" value="AMINO-ACID-BINDING PROTEIN YXEM-RELATED"/>
    <property type="match status" value="1"/>
</dbReference>
<comment type="subcellular location">
    <subcellularLocation>
        <location evidence="1">Cell envelope</location>
    </subcellularLocation>
</comment>
<evidence type="ECO:0000313" key="8">
    <source>
        <dbReference type="Proteomes" id="UP000277007"/>
    </source>
</evidence>
<evidence type="ECO:0000259" key="6">
    <source>
        <dbReference type="SMART" id="SM00062"/>
    </source>
</evidence>
<comment type="caution">
    <text evidence="7">The sequence shown here is derived from an EMBL/GenBank/DDBJ whole genome shotgun (WGS) entry which is preliminary data.</text>
</comment>
<dbReference type="Gene3D" id="3.40.190.10">
    <property type="entry name" value="Periplasmic binding protein-like II"/>
    <property type="match status" value="2"/>
</dbReference>
<feature type="signal peptide" evidence="5">
    <location>
        <begin position="1"/>
        <end position="24"/>
    </location>
</feature>
<organism evidence="7 8">
    <name type="scientific">Azospirillum griseum</name>
    <dbReference type="NCBI Taxonomy" id="2496639"/>
    <lineage>
        <taxon>Bacteria</taxon>
        <taxon>Pseudomonadati</taxon>
        <taxon>Pseudomonadota</taxon>
        <taxon>Alphaproteobacteria</taxon>
        <taxon>Rhodospirillales</taxon>
        <taxon>Azospirillaceae</taxon>
        <taxon>Azospirillum</taxon>
    </lineage>
</organism>
<evidence type="ECO:0000256" key="3">
    <source>
        <dbReference type="ARBA" id="ARBA00022729"/>
    </source>
</evidence>
<dbReference type="PROSITE" id="PS01039">
    <property type="entry name" value="SBP_BACTERIAL_3"/>
    <property type="match status" value="1"/>
</dbReference>
<dbReference type="EMBL" id="RXMA01000036">
    <property type="protein sequence ID" value="RTR15026.1"/>
    <property type="molecule type" value="Genomic_DNA"/>
</dbReference>
<dbReference type="Proteomes" id="UP000277007">
    <property type="component" value="Unassembled WGS sequence"/>
</dbReference>
<proteinExistence type="inferred from homology"/>
<evidence type="ECO:0000256" key="5">
    <source>
        <dbReference type="SAM" id="SignalP"/>
    </source>
</evidence>